<dbReference type="AlphaFoldDB" id="D2RHE4"/>
<dbReference type="InterPro" id="IPR027417">
    <property type="entry name" value="P-loop_NTPase"/>
</dbReference>
<comment type="catalytic activity">
    <reaction evidence="8">
        <text>Couples ATP hydrolysis with the unwinding of duplex DNA by translocating in the 3'-5' direction.</text>
        <dbReference type="EC" id="5.6.2.4"/>
    </reaction>
</comment>
<keyword evidence="2" id="KW-0547">Nucleotide-binding</keyword>
<name>D2RHE4_ARCPA</name>
<evidence type="ECO:0000313" key="14">
    <source>
        <dbReference type="EMBL" id="ADB57719.1"/>
    </source>
</evidence>
<dbReference type="Pfam" id="PF01935">
    <property type="entry name" value="DUF87"/>
    <property type="match status" value="1"/>
</dbReference>
<dbReference type="InterPro" id="IPR002789">
    <property type="entry name" value="HerA_central"/>
</dbReference>
<dbReference type="PANTHER" id="PTHR42957:SF1">
    <property type="entry name" value="HELICASE MJ1565-RELATED"/>
    <property type="match status" value="1"/>
</dbReference>
<comment type="catalytic activity">
    <reaction evidence="9">
        <text>ATP + H2O = ADP + phosphate + H(+)</text>
        <dbReference type="Rhea" id="RHEA:13065"/>
        <dbReference type="ChEBI" id="CHEBI:15377"/>
        <dbReference type="ChEBI" id="CHEBI:15378"/>
        <dbReference type="ChEBI" id="CHEBI:30616"/>
        <dbReference type="ChEBI" id="CHEBI:43474"/>
        <dbReference type="ChEBI" id="CHEBI:456216"/>
        <dbReference type="EC" id="5.6.2.3"/>
    </reaction>
</comment>
<dbReference type="HOGENOM" id="CLU_023842_2_0_2"/>
<evidence type="ECO:0000259" key="13">
    <source>
        <dbReference type="Pfam" id="PF09378"/>
    </source>
</evidence>
<dbReference type="GO" id="GO:0043138">
    <property type="term" value="F:3'-5' DNA helicase activity"/>
    <property type="evidence" value="ECO:0007669"/>
    <property type="project" value="UniProtKB-EC"/>
</dbReference>
<dbReference type="EMBL" id="CP001857">
    <property type="protein sequence ID" value="ADB57719.1"/>
    <property type="molecule type" value="Genomic_DNA"/>
</dbReference>
<evidence type="ECO:0000256" key="2">
    <source>
        <dbReference type="ARBA" id="ARBA00022741"/>
    </source>
</evidence>
<keyword evidence="5" id="KW-0067">ATP-binding</keyword>
<dbReference type="OrthoDB" id="107033at2157"/>
<evidence type="ECO:0000256" key="10">
    <source>
        <dbReference type="ARBA" id="ARBA00048988"/>
    </source>
</evidence>
<dbReference type="PaxDb" id="572546-Arcpr_0654"/>
<keyword evidence="6" id="KW-0238">DNA-binding</keyword>
<dbReference type="GeneID" id="8739314"/>
<proteinExistence type="inferred from homology"/>
<dbReference type="InterPro" id="IPR018538">
    <property type="entry name" value="HerA_barrel_dom"/>
</dbReference>
<evidence type="ECO:0000256" key="1">
    <source>
        <dbReference type="ARBA" id="ARBA00007816"/>
    </source>
</evidence>
<dbReference type="PANTHER" id="PTHR42957">
    <property type="entry name" value="HELICASE MJ1565-RELATED"/>
    <property type="match status" value="1"/>
</dbReference>
<feature type="domain" description="Helicase HerA central" evidence="11">
    <location>
        <begin position="128"/>
        <end position="355"/>
    </location>
</feature>
<evidence type="ECO:0000256" key="5">
    <source>
        <dbReference type="ARBA" id="ARBA00022840"/>
    </source>
</evidence>
<dbReference type="Pfam" id="PF05872">
    <property type="entry name" value="HerA_C"/>
    <property type="match status" value="1"/>
</dbReference>
<protein>
    <submittedName>
        <fullName evidence="14">Uncharacterized protein</fullName>
    </submittedName>
</protein>
<dbReference type="eggNOG" id="arCOG00280">
    <property type="taxonomic scope" value="Archaea"/>
</dbReference>
<dbReference type="GO" id="GO:0005524">
    <property type="term" value="F:ATP binding"/>
    <property type="evidence" value="ECO:0007669"/>
    <property type="project" value="UniProtKB-KW"/>
</dbReference>
<keyword evidence="7" id="KW-0413">Isomerase</keyword>
<dbReference type="SUPFAM" id="SSF52540">
    <property type="entry name" value="P-loop containing nucleoside triphosphate hydrolases"/>
    <property type="match status" value="1"/>
</dbReference>
<feature type="domain" description="Helicase HerA-like C-terminal" evidence="12">
    <location>
        <begin position="399"/>
        <end position="478"/>
    </location>
</feature>
<sequence length="526" mass="59643">MIGLVFGRATTNHFNFAVNPSNIPKFGEFVVTENRDGEIVLGVVKEISNLNKLIEDDHFSFEYLLKHVGFSKTLIEMNDIVVATARVLGVVENGDIRPNRVPVKPSSEVRLAEDELLKEIFRCDENSIVVGNLLARESVEVGLNVKELVLRHFAILSVTGGGKSNTACVIMDQIVRKFNGTVVLIDPHGEYVHFTFSDGSCKKRRVLPVGIRPETLEPWEFASLLGVSRDANVQRLHLERMFTTAKYEGYSGRDFVERVLELAENWIEVAEENGEVEFADYKGRRKVARLTRQRDLDSLLRVRDYIIRFQSNYEDLLTNEDTLANMRTGYLNVVNLSGFDENQMRIIVAYLLRNILKGRIRYIRGYTEFKRNCPIIEAPVLIIIEEGHIFAPKNDDSEVVRWLSRIAREGRKFGVGIGIISQRPKKINDDILSQCNTKIILRIVEPNDQRYVQQASEQISEDLLNDIASLGKGEAVIVGSAVKLPVAVKIRKYPDGYYGGGDIDVVEEWRKVGEKSEVFKDLDLIV</sequence>
<evidence type="ECO:0000313" key="15">
    <source>
        <dbReference type="Proteomes" id="UP000001901"/>
    </source>
</evidence>
<evidence type="ECO:0000256" key="9">
    <source>
        <dbReference type="ARBA" id="ARBA00048954"/>
    </source>
</evidence>
<evidence type="ECO:0000256" key="4">
    <source>
        <dbReference type="ARBA" id="ARBA00022806"/>
    </source>
</evidence>
<reference evidence="14 15" key="1">
    <citation type="journal article" date="2010" name="Stand. Genomic Sci.">
        <title>Complete genome sequence of Archaeoglobus profundus type strain (AV18).</title>
        <authorList>
            <person name="von Jan M."/>
            <person name="Lapidus A."/>
            <person name="Del Rio T.G."/>
            <person name="Copeland A."/>
            <person name="Tice H."/>
            <person name="Cheng J.F."/>
            <person name="Lucas S."/>
            <person name="Chen F."/>
            <person name="Nolan M."/>
            <person name="Goodwin L."/>
            <person name="Han C."/>
            <person name="Pitluck S."/>
            <person name="Liolios K."/>
            <person name="Ivanova N."/>
            <person name="Mavromatis K."/>
            <person name="Ovchinnikova G."/>
            <person name="Chertkov O."/>
            <person name="Pati A."/>
            <person name="Chen A."/>
            <person name="Palaniappan K."/>
            <person name="Land M."/>
            <person name="Hauser L."/>
            <person name="Chang Y.J."/>
            <person name="Jeffries C.D."/>
            <person name="Saunders E."/>
            <person name="Brettin T."/>
            <person name="Detter J.C."/>
            <person name="Chain P."/>
            <person name="Eichinger K."/>
            <person name="Huber H."/>
            <person name="Spring S."/>
            <person name="Rohde M."/>
            <person name="Goker M."/>
            <person name="Wirth R."/>
            <person name="Woyke T."/>
            <person name="Bristow J."/>
            <person name="Eisen J.A."/>
            <person name="Markowitz V."/>
            <person name="Hugenholtz P."/>
            <person name="Kyrpides N.C."/>
            <person name="Klenk H.P."/>
        </authorList>
    </citation>
    <scope>NUCLEOTIDE SEQUENCE [LARGE SCALE GENOMIC DNA]</scope>
    <source>
        <strain evidence="15">DSM 5631 / JCM 9629 / NBRC 100127 / Av18</strain>
    </source>
</reference>
<comment type="similarity">
    <text evidence="1">Belongs to the HerA family.</text>
</comment>
<organism evidence="14 15">
    <name type="scientific">Archaeoglobus profundus (strain DSM 5631 / JCM 9629 / NBRC 100127 / Av18)</name>
    <dbReference type="NCBI Taxonomy" id="572546"/>
    <lineage>
        <taxon>Archaea</taxon>
        <taxon>Methanobacteriati</taxon>
        <taxon>Methanobacteriota</taxon>
        <taxon>Archaeoglobi</taxon>
        <taxon>Archaeoglobales</taxon>
        <taxon>Archaeoglobaceae</taxon>
        <taxon>Archaeoglobus</taxon>
    </lineage>
</organism>
<dbReference type="InterPro" id="IPR033186">
    <property type="entry name" value="HerA_C"/>
</dbReference>
<dbReference type="Gene3D" id="3.40.50.300">
    <property type="entry name" value="P-loop containing nucleotide triphosphate hydrolases"/>
    <property type="match status" value="2"/>
</dbReference>
<evidence type="ECO:0000256" key="6">
    <source>
        <dbReference type="ARBA" id="ARBA00023125"/>
    </source>
</evidence>
<dbReference type="GO" id="GO:0003677">
    <property type="term" value="F:DNA binding"/>
    <property type="evidence" value="ECO:0007669"/>
    <property type="project" value="UniProtKB-KW"/>
</dbReference>
<keyword evidence="4" id="KW-0347">Helicase</keyword>
<dbReference type="KEGG" id="apo:Arcpr_0654"/>
<keyword evidence="3" id="KW-0378">Hydrolase</keyword>
<evidence type="ECO:0000259" key="12">
    <source>
        <dbReference type="Pfam" id="PF05872"/>
    </source>
</evidence>
<evidence type="ECO:0000256" key="3">
    <source>
        <dbReference type="ARBA" id="ARBA00022801"/>
    </source>
</evidence>
<comment type="catalytic activity">
    <reaction evidence="10">
        <text>ATP + H2O = ADP + phosphate + H(+)</text>
        <dbReference type="Rhea" id="RHEA:13065"/>
        <dbReference type="ChEBI" id="CHEBI:15377"/>
        <dbReference type="ChEBI" id="CHEBI:15378"/>
        <dbReference type="ChEBI" id="CHEBI:30616"/>
        <dbReference type="ChEBI" id="CHEBI:43474"/>
        <dbReference type="ChEBI" id="CHEBI:456216"/>
        <dbReference type="EC" id="5.6.2.4"/>
    </reaction>
</comment>
<dbReference type="InterPro" id="IPR008571">
    <property type="entry name" value="HerA-like"/>
</dbReference>
<accession>D2RHE4</accession>
<gene>
    <name evidence="14" type="ordered locus">Arcpr_0654</name>
</gene>
<dbReference type="GO" id="GO:0043139">
    <property type="term" value="F:5'-3' DNA helicase activity"/>
    <property type="evidence" value="ECO:0007669"/>
    <property type="project" value="UniProtKB-EC"/>
</dbReference>
<dbReference type="GO" id="GO:0016787">
    <property type="term" value="F:hydrolase activity"/>
    <property type="evidence" value="ECO:0007669"/>
    <property type="project" value="UniProtKB-KW"/>
</dbReference>
<keyword evidence="15" id="KW-1185">Reference proteome</keyword>
<evidence type="ECO:0000259" key="11">
    <source>
        <dbReference type="Pfam" id="PF01935"/>
    </source>
</evidence>
<feature type="domain" description="Helicase HerA barrel" evidence="13">
    <location>
        <begin position="2"/>
        <end position="93"/>
    </location>
</feature>
<dbReference type="Proteomes" id="UP000001901">
    <property type="component" value="Chromosome"/>
</dbReference>
<evidence type="ECO:0000256" key="7">
    <source>
        <dbReference type="ARBA" id="ARBA00023235"/>
    </source>
</evidence>
<dbReference type="STRING" id="572546.Arcpr_0654"/>
<dbReference type="Pfam" id="PF09378">
    <property type="entry name" value="HAS-barrel"/>
    <property type="match status" value="1"/>
</dbReference>
<evidence type="ECO:0000256" key="8">
    <source>
        <dbReference type="ARBA" id="ARBA00034617"/>
    </source>
</evidence>
<dbReference type="RefSeq" id="WP_012940055.1">
    <property type="nucleotide sequence ID" value="NC_013741.1"/>
</dbReference>